<evidence type="ECO:0000313" key="2">
    <source>
        <dbReference type="Proteomes" id="UP000004259"/>
    </source>
</evidence>
<protein>
    <submittedName>
        <fullName evidence="1">Uncharacterized protein</fullName>
    </submittedName>
</protein>
<accession>E9SH76</accession>
<reference evidence="1 2" key="1">
    <citation type="submission" date="2011-02" db="EMBL/GenBank/DDBJ databases">
        <authorList>
            <person name="Nelson K.E."/>
            <person name="Sutton G."/>
            <person name="Torralba M."/>
            <person name="Durkin S."/>
            <person name="Harkins D."/>
            <person name="Montgomery R."/>
            <person name="Ziemer C."/>
            <person name="Klaassens E."/>
            <person name="Ocuiv P."/>
            <person name="Morrison M."/>
        </authorList>
    </citation>
    <scope>NUCLEOTIDE SEQUENCE [LARGE SCALE GENOMIC DNA]</scope>
    <source>
        <strain evidence="1 2">8</strain>
    </source>
</reference>
<proteinExistence type="predicted"/>
<dbReference type="Proteomes" id="UP000004259">
    <property type="component" value="Unassembled WGS sequence"/>
</dbReference>
<dbReference type="AlphaFoldDB" id="E9SH76"/>
<keyword evidence="2" id="KW-1185">Reference proteome</keyword>
<sequence>MGHRAAYGAIKRQKRRWAHCKVCCCGALMKKIAAENYGGLYVR</sequence>
<gene>
    <name evidence="1" type="ORF">CUS_7604</name>
</gene>
<evidence type="ECO:0000313" key="1">
    <source>
        <dbReference type="EMBL" id="EGC01447.1"/>
    </source>
</evidence>
<dbReference type="EMBL" id="ADKM02000130">
    <property type="protein sequence ID" value="EGC01447.1"/>
    <property type="molecule type" value="Genomic_DNA"/>
</dbReference>
<dbReference type="STRING" id="246199.CUS_7604"/>
<organism evidence="1 2">
    <name type="scientific">Ruminococcus albus 8</name>
    <dbReference type="NCBI Taxonomy" id="246199"/>
    <lineage>
        <taxon>Bacteria</taxon>
        <taxon>Bacillati</taxon>
        <taxon>Bacillota</taxon>
        <taxon>Clostridia</taxon>
        <taxon>Eubacteriales</taxon>
        <taxon>Oscillospiraceae</taxon>
        <taxon>Ruminococcus</taxon>
    </lineage>
</organism>
<name>E9SH76_RUMAL</name>
<comment type="caution">
    <text evidence="1">The sequence shown here is derived from an EMBL/GenBank/DDBJ whole genome shotgun (WGS) entry which is preliminary data.</text>
</comment>